<dbReference type="AlphaFoldDB" id="A0AAV2T299"/>
<feature type="transmembrane region" description="Helical" evidence="6">
    <location>
        <begin position="97"/>
        <end position="122"/>
    </location>
</feature>
<evidence type="ECO:0000256" key="6">
    <source>
        <dbReference type="RuleBase" id="RU361218"/>
    </source>
</evidence>
<comment type="caution">
    <text evidence="7">The sequence shown here is derived from an EMBL/GenBank/DDBJ whole genome shotgun (WGS) entry which is preliminary data.</text>
</comment>
<dbReference type="Gene3D" id="1.10.1450.10">
    <property type="entry name" value="Tetraspanin"/>
    <property type="match status" value="1"/>
</dbReference>
<dbReference type="PIRSF" id="PIRSF002419">
    <property type="entry name" value="Tetraspanin"/>
    <property type="match status" value="1"/>
</dbReference>
<dbReference type="Pfam" id="PF00335">
    <property type="entry name" value="Tetraspanin"/>
    <property type="match status" value="1"/>
</dbReference>
<proteinExistence type="inferred from homology"/>
<evidence type="ECO:0000256" key="5">
    <source>
        <dbReference type="ARBA" id="ARBA00023136"/>
    </source>
</evidence>
<evidence type="ECO:0000256" key="1">
    <source>
        <dbReference type="ARBA" id="ARBA00004141"/>
    </source>
</evidence>
<evidence type="ECO:0000313" key="7">
    <source>
        <dbReference type="EMBL" id="CAL5130262.1"/>
    </source>
</evidence>
<comment type="subcellular location">
    <subcellularLocation>
        <location evidence="1 6">Membrane</location>
        <topology evidence="1 6">Multi-pass membrane protein</topology>
    </subcellularLocation>
</comment>
<feature type="transmembrane region" description="Helical" evidence="6">
    <location>
        <begin position="66"/>
        <end position="90"/>
    </location>
</feature>
<organism evidence="7 8">
    <name type="scientific">Calicophoron daubneyi</name>
    <name type="common">Rumen fluke</name>
    <name type="synonym">Paramphistomum daubneyi</name>
    <dbReference type="NCBI Taxonomy" id="300641"/>
    <lineage>
        <taxon>Eukaryota</taxon>
        <taxon>Metazoa</taxon>
        <taxon>Spiralia</taxon>
        <taxon>Lophotrochozoa</taxon>
        <taxon>Platyhelminthes</taxon>
        <taxon>Trematoda</taxon>
        <taxon>Digenea</taxon>
        <taxon>Plagiorchiida</taxon>
        <taxon>Pronocephalata</taxon>
        <taxon>Paramphistomoidea</taxon>
        <taxon>Paramphistomidae</taxon>
        <taxon>Calicophoron</taxon>
    </lineage>
</organism>
<gene>
    <name evidence="7" type="ORF">CDAUBV1_LOCUS1676</name>
</gene>
<dbReference type="InterPro" id="IPR018499">
    <property type="entry name" value="Tetraspanin/Peripherin"/>
</dbReference>
<dbReference type="PANTHER" id="PTHR19282">
    <property type="entry name" value="TETRASPANIN"/>
    <property type="match status" value="1"/>
</dbReference>
<evidence type="ECO:0000256" key="3">
    <source>
        <dbReference type="ARBA" id="ARBA00022692"/>
    </source>
</evidence>
<dbReference type="InterPro" id="IPR000301">
    <property type="entry name" value="Tetraspanin_animals"/>
</dbReference>
<name>A0AAV2T299_CALDB</name>
<dbReference type="SUPFAM" id="SSF48652">
    <property type="entry name" value="Tetraspanin"/>
    <property type="match status" value="1"/>
</dbReference>
<dbReference type="EMBL" id="CAXLJL010000059">
    <property type="protein sequence ID" value="CAL5130262.1"/>
    <property type="molecule type" value="Genomic_DNA"/>
</dbReference>
<dbReference type="Proteomes" id="UP001497525">
    <property type="component" value="Unassembled WGS sequence"/>
</dbReference>
<keyword evidence="4 6" id="KW-1133">Transmembrane helix</keyword>
<evidence type="ECO:0000256" key="2">
    <source>
        <dbReference type="ARBA" id="ARBA00006840"/>
    </source>
</evidence>
<keyword evidence="5 6" id="KW-0472">Membrane</keyword>
<evidence type="ECO:0000313" key="8">
    <source>
        <dbReference type="Proteomes" id="UP001497525"/>
    </source>
</evidence>
<feature type="transmembrane region" description="Helical" evidence="6">
    <location>
        <begin position="12"/>
        <end position="35"/>
    </location>
</feature>
<dbReference type="InterPro" id="IPR008952">
    <property type="entry name" value="Tetraspanin_EC2_sf"/>
</dbReference>
<dbReference type="PRINTS" id="PR00259">
    <property type="entry name" value="TMFOUR"/>
</dbReference>
<accession>A0AAV2T299</accession>
<dbReference type="GO" id="GO:0016020">
    <property type="term" value="C:membrane"/>
    <property type="evidence" value="ECO:0007669"/>
    <property type="project" value="UniProtKB-SubCell"/>
</dbReference>
<comment type="similarity">
    <text evidence="2 6">Belongs to the tetraspanin (TM4SF) family.</text>
</comment>
<evidence type="ECO:0000256" key="4">
    <source>
        <dbReference type="ARBA" id="ARBA00022989"/>
    </source>
</evidence>
<protein>
    <recommendedName>
        <fullName evidence="6">Tetraspanin</fullName>
    </recommendedName>
</protein>
<feature type="transmembrane region" description="Helical" evidence="6">
    <location>
        <begin position="256"/>
        <end position="280"/>
    </location>
</feature>
<sequence>MACCFVASKLILFILNFLFVLIGLLAIGFGSWVVADVENLWSTIENLGRTESVIMRLYSPSDLTTVSGAVLIGIGIFLFILAFFGCWGVVSEHRGYLITYASVLGFLFLIEIICAILVVTLMPQWKPVVRSQVLSYFNQNYKGSFGTANEDEYSQAMDVLMVRYNCCGVNGEDDFTAQNTSWYKNGRAVTVDGNSFNASFPLSCCVFKDKAFLDRKKYSDFAKYMQDKTCSQDPSVTHNSNSCFEQVNSQMLNYQIPLVVTPVIAVFLQLVAIGLAGYLAHVIKKWDDELYF</sequence>
<keyword evidence="3 6" id="KW-0812">Transmembrane</keyword>
<reference evidence="7" key="1">
    <citation type="submission" date="2024-06" db="EMBL/GenBank/DDBJ databases">
        <authorList>
            <person name="Liu X."/>
            <person name="Lenzi L."/>
            <person name="Haldenby T S."/>
            <person name="Uol C."/>
        </authorList>
    </citation>
    <scope>NUCLEOTIDE SEQUENCE</scope>
</reference>